<feature type="active site" evidence="5">
    <location>
        <position position="213"/>
    </location>
</feature>
<keyword evidence="4 5" id="KW-0664">Pyridoxine biosynthesis</keyword>
<comment type="similarity">
    <text evidence="5">Belongs to the D-isomer specific 2-hydroxyacid dehydrogenase family. PdxB subfamily.</text>
</comment>
<evidence type="ECO:0000313" key="9">
    <source>
        <dbReference type="EMBL" id="EAW31704.1"/>
    </source>
</evidence>
<dbReference type="InterPro" id="IPR024531">
    <property type="entry name" value="Erythronate-4-P_DHase_dimer"/>
</dbReference>
<name>A0YAX4_9GAMM</name>
<evidence type="ECO:0000256" key="1">
    <source>
        <dbReference type="ARBA" id="ARBA00022490"/>
    </source>
</evidence>
<proteinExistence type="inferred from homology"/>
<dbReference type="Pfam" id="PF02826">
    <property type="entry name" value="2-Hacid_dh_C"/>
    <property type="match status" value="1"/>
</dbReference>
<feature type="binding site" evidence="5">
    <location>
        <position position="237"/>
    </location>
    <ligand>
        <name>NAD(+)</name>
        <dbReference type="ChEBI" id="CHEBI:57540"/>
    </ligand>
</feature>
<comment type="pathway">
    <text evidence="5">Cofactor biosynthesis; pyridoxine 5'-phosphate biosynthesis; pyridoxine 5'-phosphate from D-erythrose 4-phosphate: step 2/5.</text>
</comment>
<protein>
    <recommendedName>
        <fullName evidence="5">Erythronate-4-phosphate dehydrogenase</fullName>
        <ecNumber evidence="5">1.1.1.290</ecNumber>
    </recommendedName>
</protein>
<dbReference type="SUPFAM" id="SSF51735">
    <property type="entry name" value="NAD(P)-binding Rossmann-fold domains"/>
    <property type="match status" value="1"/>
</dbReference>
<sequence>MEFEHHSLAIVADENIPQVESYFSSLGSVTRVDGRLLTNDQLRDADILLVRSVTDVNEALLAGTRVRFVATATIGTDHLDIDYLDNNGIGWASAPGCNADSVVDFVISAICRMEGLLKWLLADGVVGIIGLGNVGSRLYRRLDELGISCLGYDPLIKQDRYPILSDLDSVLAADVICLHAPLTIDGNHPSYHLLNAQRLGSLRSGTVIISAGRGAVVDTAALQAMLGERDDIGTVLDVWENEPTINIELMKRVDFVSPHIAGYSFDGKLTGTEMIYHACCQFLEIETDRVGAKVLALTLDHGDLDIVISEKTDVVNAIKEAVLASYDIAEDDQRLRGQMLHCRESERGTKFDQLRKNYPVRREFSKFRIANAEELATPVAAALQTLGFNCH</sequence>
<dbReference type="InterPro" id="IPR036291">
    <property type="entry name" value="NAD(P)-bd_dom_sf"/>
</dbReference>
<accession>A0YAX4</accession>
<evidence type="ECO:0000313" key="10">
    <source>
        <dbReference type="Proteomes" id="UP000004931"/>
    </source>
</evidence>
<dbReference type="Gene3D" id="3.40.50.720">
    <property type="entry name" value="NAD(P)-binding Rossmann-like Domain"/>
    <property type="match status" value="2"/>
</dbReference>
<dbReference type="GO" id="GO:0008615">
    <property type="term" value="P:pyridoxine biosynthetic process"/>
    <property type="evidence" value="ECO:0007669"/>
    <property type="project" value="UniProtKB-UniRule"/>
</dbReference>
<dbReference type="GO" id="GO:0051287">
    <property type="term" value="F:NAD binding"/>
    <property type="evidence" value="ECO:0007669"/>
    <property type="project" value="InterPro"/>
</dbReference>
<dbReference type="InterPro" id="IPR006140">
    <property type="entry name" value="D-isomer_DH_NAD-bd"/>
</dbReference>
<dbReference type="Gene3D" id="3.30.1370.170">
    <property type="match status" value="1"/>
</dbReference>
<comment type="subunit">
    <text evidence="5">Homodimer.</text>
</comment>
<dbReference type="STRING" id="247633.GP2143_04620"/>
<feature type="binding site" evidence="5">
    <location>
        <position position="73"/>
    </location>
    <ligand>
        <name>substrate</name>
    </ligand>
</feature>
<organism evidence="9 10">
    <name type="scientific">marine gamma proteobacterium HTCC2143</name>
    <dbReference type="NCBI Taxonomy" id="247633"/>
    <lineage>
        <taxon>Bacteria</taxon>
        <taxon>Pseudomonadati</taxon>
        <taxon>Pseudomonadota</taxon>
        <taxon>Gammaproteobacteria</taxon>
        <taxon>Cellvibrionales</taxon>
        <taxon>Spongiibacteraceae</taxon>
        <taxon>BD1-7 clade</taxon>
    </lineage>
</organism>
<keyword evidence="1 5" id="KW-0963">Cytoplasm</keyword>
<dbReference type="InterPro" id="IPR006139">
    <property type="entry name" value="D-isomer_2_OHA_DH_cat_dom"/>
</dbReference>
<dbReference type="Pfam" id="PF11890">
    <property type="entry name" value="DUF3410"/>
    <property type="match status" value="1"/>
</dbReference>
<dbReference type="EC" id="1.1.1.290" evidence="5"/>
<dbReference type="EMBL" id="AAVT01000002">
    <property type="protein sequence ID" value="EAW31704.1"/>
    <property type="molecule type" value="Genomic_DNA"/>
</dbReference>
<keyword evidence="3 5" id="KW-0520">NAD</keyword>
<dbReference type="PANTHER" id="PTHR10996">
    <property type="entry name" value="2-HYDROXYACID DEHYDROGENASE-RELATED"/>
    <property type="match status" value="1"/>
</dbReference>
<evidence type="ECO:0000256" key="3">
    <source>
        <dbReference type="ARBA" id="ARBA00023027"/>
    </source>
</evidence>
<evidence type="ECO:0000256" key="2">
    <source>
        <dbReference type="ARBA" id="ARBA00023002"/>
    </source>
</evidence>
<evidence type="ECO:0000256" key="4">
    <source>
        <dbReference type="ARBA" id="ARBA00023096"/>
    </source>
</evidence>
<evidence type="ECO:0000259" key="7">
    <source>
        <dbReference type="Pfam" id="PF02826"/>
    </source>
</evidence>
<dbReference type="InterPro" id="IPR020921">
    <property type="entry name" value="Erythronate-4-P_DHase"/>
</dbReference>
<keyword evidence="10" id="KW-1185">Reference proteome</keyword>
<dbReference type="CDD" id="cd12158">
    <property type="entry name" value="ErythrP_dh"/>
    <property type="match status" value="1"/>
</dbReference>
<dbReference type="GO" id="GO:0046983">
    <property type="term" value="F:protein dimerization activity"/>
    <property type="evidence" value="ECO:0007669"/>
    <property type="project" value="InterPro"/>
</dbReference>
<dbReference type="AlphaFoldDB" id="A0YAX4"/>
<feature type="binding site" evidence="5">
    <location>
        <position position="52"/>
    </location>
    <ligand>
        <name>substrate</name>
    </ligand>
</feature>
<evidence type="ECO:0000259" key="6">
    <source>
        <dbReference type="Pfam" id="PF00389"/>
    </source>
</evidence>
<feature type="binding site" evidence="5">
    <location>
        <position position="153"/>
    </location>
    <ligand>
        <name>NAD(+)</name>
        <dbReference type="ChEBI" id="CHEBI:57540"/>
    </ligand>
</feature>
<evidence type="ECO:0000256" key="5">
    <source>
        <dbReference type="HAMAP-Rule" id="MF_01825"/>
    </source>
</evidence>
<comment type="subcellular location">
    <subcellularLocation>
        <location evidence="5">Cytoplasm</location>
    </subcellularLocation>
</comment>
<comment type="function">
    <text evidence="5">Catalyzes the oxidation of erythronate-4-phosphate to 3-hydroxy-2-oxo-4-phosphonooxybutanoate.</text>
</comment>
<keyword evidence="2 5" id="KW-0560">Oxidoreductase</keyword>
<feature type="domain" description="D-isomer specific 2-hydroxyacid dehydrogenase catalytic" evidence="6">
    <location>
        <begin position="38"/>
        <end position="262"/>
    </location>
</feature>
<dbReference type="GO" id="GO:0033711">
    <property type="term" value="F:4-phosphoerythronate dehydrogenase activity"/>
    <property type="evidence" value="ECO:0007669"/>
    <property type="project" value="UniProtKB-EC"/>
</dbReference>
<dbReference type="UniPathway" id="UPA00244">
    <property type="reaction ID" value="UER00310"/>
</dbReference>
<comment type="caution">
    <text evidence="9">The sequence shown here is derived from an EMBL/GenBank/DDBJ whole genome shotgun (WGS) entry which is preliminary data.</text>
</comment>
<gene>
    <name evidence="5" type="primary">pdxB</name>
    <name evidence="9" type="ORF">GP2143_04620</name>
</gene>
<feature type="domain" description="D-isomer specific 2-hydroxyacid dehydrogenase NAD-binding" evidence="7">
    <location>
        <begin position="121"/>
        <end position="261"/>
    </location>
</feature>
<dbReference type="SUPFAM" id="SSF52283">
    <property type="entry name" value="Formate/glycerate dehydrogenase catalytic domain-like"/>
    <property type="match status" value="1"/>
</dbReference>
<comment type="caution">
    <text evidence="5">Lacks conserved residue(s) required for the propagation of feature annotation.</text>
</comment>
<evidence type="ECO:0000259" key="8">
    <source>
        <dbReference type="Pfam" id="PF11890"/>
    </source>
</evidence>
<dbReference type="HAMAP" id="MF_01825">
    <property type="entry name" value="PdxB"/>
    <property type="match status" value="1"/>
</dbReference>
<dbReference type="GO" id="GO:0005737">
    <property type="term" value="C:cytoplasm"/>
    <property type="evidence" value="ECO:0007669"/>
    <property type="project" value="UniProtKB-SubCell"/>
</dbReference>
<feature type="binding site" evidence="5">
    <location>
        <position position="262"/>
    </location>
    <ligand>
        <name>NAD(+)</name>
        <dbReference type="ChEBI" id="CHEBI:57540"/>
    </ligand>
</feature>
<dbReference type="OrthoDB" id="9770208at2"/>
<dbReference type="Pfam" id="PF00389">
    <property type="entry name" value="2-Hacid_dh"/>
    <property type="match status" value="1"/>
</dbReference>
<feature type="binding site" evidence="5">
    <location>
        <position position="263"/>
    </location>
    <ligand>
        <name>substrate</name>
    </ligand>
</feature>
<dbReference type="eggNOG" id="COG0111">
    <property type="taxonomic scope" value="Bacteria"/>
</dbReference>
<dbReference type="InterPro" id="IPR050223">
    <property type="entry name" value="D-isomer_2-hydroxyacid_DH"/>
</dbReference>
<reference evidence="9 10" key="1">
    <citation type="journal article" date="2010" name="J. Bacteriol.">
        <title>Genome sequence of the oligotrophic marine Gammaproteobacterium HTCC2143, isolated from the Oregon Coast.</title>
        <authorList>
            <person name="Oh H.M."/>
            <person name="Kang I."/>
            <person name="Ferriera S."/>
            <person name="Giovannoni S.J."/>
            <person name="Cho J.C."/>
        </authorList>
    </citation>
    <scope>NUCLEOTIDE SEQUENCE [LARGE SCALE GENOMIC DNA]</scope>
    <source>
        <strain evidence="9 10">HTCC2143</strain>
    </source>
</reference>
<dbReference type="InterPro" id="IPR038251">
    <property type="entry name" value="PdxB_dimer_sf"/>
</dbReference>
<feature type="active site" description="Proton donor" evidence="5">
    <location>
        <position position="259"/>
    </location>
</feature>
<feature type="active site" evidence="5">
    <location>
        <position position="242"/>
    </location>
</feature>
<feature type="domain" description="Erythronate-4-phosphate dehydrogenase dimerisation" evidence="8">
    <location>
        <begin position="307"/>
        <end position="375"/>
    </location>
</feature>
<comment type="catalytic activity">
    <reaction evidence="5">
        <text>4-phospho-D-erythronate + NAD(+) = (R)-3-hydroxy-2-oxo-4-phosphooxybutanoate + NADH + H(+)</text>
        <dbReference type="Rhea" id="RHEA:18829"/>
        <dbReference type="ChEBI" id="CHEBI:15378"/>
        <dbReference type="ChEBI" id="CHEBI:57540"/>
        <dbReference type="ChEBI" id="CHEBI:57945"/>
        <dbReference type="ChEBI" id="CHEBI:58538"/>
        <dbReference type="ChEBI" id="CHEBI:58766"/>
        <dbReference type="EC" id="1.1.1.290"/>
    </reaction>
</comment>
<dbReference type="Proteomes" id="UP000004931">
    <property type="component" value="Unassembled WGS sequence"/>
</dbReference>